<organism evidence="6 7">
    <name type="scientific">Virgibacillus sediminis</name>
    <dbReference type="NCBI Taxonomy" id="202260"/>
    <lineage>
        <taxon>Bacteria</taxon>
        <taxon>Bacillati</taxon>
        <taxon>Bacillota</taxon>
        <taxon>Bacilli</taxon>
        <taxon>Bacillales</taxon>
        <taxon>Bacillaceae</taxon>
        <taxon>Virgibacillus</taxon>
    </lineage>
</organism>
<dbReference type="InterPro" id="IPR032808">
    <property type="entry name" value="DoxX"/>
</dbReference>
<keyword evidence="7" id="KW-1185">Reference proteome</keyword>
<gene>
    <name evidence="6" type="ORF">ACFODW_01320</name>
</gene>
<evidence type="ECO:0000313" key="7">
    <source>
        <dbReference type="Proteomes" id="UP001595387"/>
    </source>
</evidence>
<feature type="transmembrane region" description="Helical" evidence="5">
    <location>
        <begin position="53"/>
        <end position="84"/>
    </location>
</feature>
<protein>
    <submittedName>
        <fullName evidence="6">DoxX family protein</fullName>
    </submittedName>
</protein>
<evidence type="ECO:0000256" key="1">
    <source>
        <dbReference type="ARBA" id="ARBA00004141"/>
    </source>
</evidence>
<evidence type="ECO:0000256" key="5">
    <source>
        <dbReference type="SAM" id="Phobius"/>
    </source>
</evidence>
<keyword evidence="4 5" id="KW-0472">Membrane</keyword>
<dbReference type="Proteomes" id="UP001595387">
    <property type="component" value="Unassembled WGS sequence"/>
</dbReference>
<accession>A0ABV7A241</accession>
<evidence type="ECO:0000313" key="6">
    <source>
        <dbReference type="EMBL" id="MFC2947004.1"/>
    </source>
</evidence>
<keyword evidence="2 5" id="KW-0812">Transmembrane</keyword>
<evidence type="ECO:0000256" key="3">
    <source>
        <dbReference type="ARBA" id="ARBA00022989"/>
    </source>
</evidence>
<name>A0ABV7A241_9BACI</name>
<dbReference type="Pfam" id="PF13564">
    <property type="entry name" value="DoxX_2"/>
    <property type="match status" value="1"/>
</dbReference>
<dbReference type="RefSeq" id="WP_390301763.1">
    <property type="nucleotide sequence ID" value="NZ_JBHRRZ010000002.1"/>
</dbReference>
<comment type="subcellular location">
    <subcellularLocation>
        <location evidence="1">Membrane</location>
        <topology evidence="1">Multi-pass membrane protein</topology>
    </subcellularLocation>
</comment>
<proteinExistence type="predicted"/>
<comment type="caution">
    <text evidence="6">The sequence shown here is derived from an EMBL/GenBank/DDBJ whole genome shotgun (WGS) entry which is preliminary data.</text>
</comment>
<evidence type="ECO:0000256" key="4">
    <source>
        <dbReference type="ARBA" id="ARBA00023136"/>
    </source>
</evidence>
<keyword evidence="3 5" id="KW-1133">Transmembrane helix</keyword>
<feature type="transmembrane region" description="Helical" evidence="5">
    <location>
        <begin position="96"/>
        <end position="112"/>
    </location>
</feature>
<sequence length="113" mass="12084">MTILAWLLQFLLAAVFLMAGGFKIAGANALIDQFDHLKLPQWFRVVTGWVEIGIALLLIIGFWIPSSAIAGAILFIIVGIGGILSHISAKDGVKDNIPISALTAMAIIFLIIV</sequence>
<evidence type="ECO:0000256" key="2">
    <source>
        <dbReference type="ARBA" id="ARBA00022692"/>
    </source>
</evidence>
<dbReference type="EMBL" id="JBHRRZ010000002">
    <property type="protein sequence ID" value="MFC2947004.1"/>
    <property type="molecule type" value="Genomic_DNA"/>
</dbReference>
<reference evidence="7" key="1">
    <citation type="journal article" date="2019" name="Int. J. Syst. Evol. Microbiol.">
        <title>The Global Catalogue of Microorganisms (GCM) 10K type strain sequencing project: providing services to taxonomists for standard genome sequencing and annotation.</title>
        <authorList>
            <consortium name="The Broad Institute Genomics Platform"/>
            <consortium name="The Broad Institute Genome Sequencing Center for Infectious Disease"/>
            <person name="Wu L."/>
            <person name="Ma J."/>
        </authorList>
    </citation>
    <scope>NUCLEOTIDE SEQUENCE [LARGE SCALE GENOMIC DNA]</scope>
    <source>
        <strain evidence="7">KCTC 13193</strain>
    </source>
</reference>